<evidence type="ECO:0000313" key="3">
    <source>
        <dbReference type="Proteomes" id="UP000825890"/>
    </source>
</evidence>
<dbReference type="AlphaFoldDB" id="A0A9P3FBM1"/>
<dbReference type="GeneID" id="68285762"/>
<dbReference type="SMART" id="SM00225">
    <property type="entry name" value="BTB"/>
    <property type="match status" value="1"/>
</dbReference>
<dbReference type="Pfam" id="PF00651">
    <property type="entry name" value="BTB"/>
    <property type="match status" value="1"/>
</dbReference>
<dbReference type="Gene3D" id="3.30.710.10">
    <property type="entry name" value="Potassium Channel Kv1.1, Chain A"/>
    <property type="match status" value="1"/>
</dbReference>
<keyword evidence="3" id="KW-1185">Reference proteome</keyword>
<dbReference type="PANTHER" id="PTHR47843:SF5">
    <property type="entry name" value="BTB_POZ DOMAIN PROTEIN"/>
    <property type="match status" value="1"/>
</dbReference>
<dbReference type="EMBL" id="BOLY01000001">
    <property type="protein sequence ID" value="GIZ36720.1"/>
    <property type="molecule type" value="Genomic_DNA"/>
</dbReference>
<proteinExistence type="predicted"/>
<feature type="domain" description="BTB" evidence="1">
    <location>
        <begin position="17"/>
        <end position="86"/>
    </location>
</feature>
<sequence>MADSAAFQNFFKDKEYSDITIKFSGREIPCHKMIICTQSDYFKKLCGTGSRFAEKNQKVVELKEDDPDAVEAVLRYLYFGNYVSGSEKNLNDWKFHVEVTTAASKYLVPKVVPVAVETCMRLLDKLTAAEDVYDAIVYIRTRCAHNETLLQKANALQTKHITKLLMEPRFVNDLSTAEVRKQFDRLRKLVGESFERHSYVCKKCGNTNPAAYCYCTGGGVKVSRAKYFVTIARDP</sequence>
<protein>
    <recommendedName>
        <fullName evidence="1">BTB domain-containing protein</fullName>
    </recommendedName>
</protein>
<evidence type="ECO:0000259" key="1">
    <source>
        <dbReference type="PROSITE" id="PS50097"/>
    </source>
</evidence>
<dbReference type="SUPFAM" id="SSF54695">
    <property type="entry name" value="POZ domain"/>
    <property type="match status" value="1"/>
</dbReference>
<accession>A0A9P3FBM1</accession>
<dbReference type="OrthoDB" id="6359816at2759"/>
<dbReference type="PROSITE" id="PS50097">
    <property type="entry name" value="BTB"/>
    <property type="match status" value="1"/>
</dbReference>
<dbReference type="CDD" id="cd18186">
    <property type="entry name" value="BTB_POZ_ZBTB_KLHL-like"/>
    <property type="match status" value="1"/>
</dbReference>
<reference evidence="2 3" key="1">
    <citation type="submission" date="2021-01" db="EMBL/GenBank/DDBJ databases">
        <title>Cercospora kikuchii MAFF 305040 whole genome shotgun sequence.</title>
        <authorList>
            <person name="Kashiwa T."/>
            <person name="Suzuki T."/>
        </authorList>
    </citation>
    <scope>NUCLEOTIDE SEQUENCE [LARGE SCALE GENOMIC DNA]</scope>
    <source>
        <strain evidence="2 3">MAFF 305040</strain>
    </source>
</reference>
<dbReference type="Proteomes" id="UP000825890">
    <property type="component" value="Unassembled WGS sequence"/>
</dbReference>
<comment type="caution">
    <text evidence="2">The sequence shown here is derived from an EMBL/GenBank/DDBJ whole genome shotgun (WGS) entry which is preliminary data.</text>
</comment>
<evidence type="ECO:0000313" key="2">
    <source>
        <dbReference type="EMBL" id="GIZ36720.1"/>
    </source>
</evidence>
<dbReference type="PANTHER" id="PTHR47843">
    <property type="entry name" value="BTB DOMAIN-CONTAINING PROTEIN-RELATED"/>
    <property type="match status" value="1"/>
</dbReference>
<dbReference type="InterPro" id="IPR000210">
    <property type="entry name" value="BTB/POZ_dom"/>
</dbReference>
<dbReference type="InterPro" id="IPR011333">
    <property type="entry name" value="SKP1/BTB/POZ_sf"/>
</dbReference>
<gene>
    <name evidence="2" type="ORF">CKM354_000018700</name>
</gene>
<dbReference type="RefSeq" id="XP_044651207.1">
    <property type="nucleotide sequence ID" value="XM_044795272.1"/>
</dbReference>
<organism evidence="2 3">
    <name type="scientific">Cercospora kikuchii</name>
    <dbReference type="NCBI Taxonomy" id="84275"/>
    <lineage>
        <taxon>Eukaryota</taxon>
        <taxon>Fungi</taxon>
        <taxon>Dikarya</taxon>
        <taxon>Ascomycota</taxon>
        <taxon>Pezizomycotina</taxon>
        <taxon>Dothideomycetes</taxon>
        <taxon>Dothideomycetidae</taxon>
        <taxon>Mycosphaerellales</taxon>
        <taxon>Mycosphaerellaceae</taxon>
        <taxon>Cercospora</taxon>
    </lineage>
</organism>
<name>A0A9P3FBM1_9PEZI</name>